<dbReference type="Pfam" id="PF06898">
    <property type="entry name" value="YqfD"/>
    <property type="match status" value="1"/>
</dbReference>
<gene>
    <name evidence="2" type="ORF">CAFE_13050</name>
</gene>
<evidence type="ECO:0000313" key="2">
    <source>
        <dbReference type="EMBL" id="MVB10610.1"/>
    </source>
</evidence>
<dbReference type="Proteomes" id="UP000469440">
    <property type="component" value="Unassembled WGS sequence"/>
</dbReference>
<dbReference type="OrthoDB" id="1640349at2"/>
<proteinExistence type="predicted"/>
<comment type="caution">
    <text evidence="2">The sequence shown here is derived from an EMBL/GenBank/DDBJ whole genome shotgun (WGS) entry which is preliminary data.</text>
</comment>
<keyword evidence="3" id="KW-1185">Reference proteome</keyword>
<accession>A0A6N8HYK4</accession>
<reference evidence="2 3" key="1">
    <citation type="submission" date="2019-09" db="EMBL/GenBank/DDBJ databases">
        <title>Genome sequence of Clostridium sp. EA1.</title>
        <authorList>
            <person name="Poehlein A."/>
            <person name="Bengelsdorf F.R."/>
            <person name="Daniel R."/>
        </authorList>
    </citation>
    <scope>NUCLEOTIDE SEQUENCE [LARGE SCALE GENOMIC DNA]</scope>
    <source>
        <strain evidence="2 3">EA1</strain>
    </source>
</reference>
<keyword evidence="1" id="KW-0472">Membrane</keyword>
<feature type="transmembrane region" description="Helical" evidence="1">
    <location>
        <begin position="89"/>
        <end position="109"/>
    </location>
</feature>
<evidence type="ECO:0000256" key="1">
    <source>
        <dbReference type="SAM" id="Phobius"/>
    </source>
</evidence>
<organism evidence="2 3">
    <name type="scientific">Caproicibacter fermentans</name>
    <dbReference type="NCBI Taxonomy" id="2576756"/>
    <lineage>
        <taxon>Bacteria</taxon>
        <taxon>Bacillati</taxon>
        <taxon>Bacillota</taxon>
        <taxon>Clostridia</taxon>
        <taxon>Eubacteriales</taxon>
        <taxon>Acutalibacteraceae</taxon>
        <taxon>Caproicibacter</taxon>
    </lineage>
</organism>
<keyword evidence="1" id="KW-0812">Transmembrane</keyword>
<dbReference type="AlphaFoldDB" id="A0A6N8HYK4"/>
<protein>
    <submittedName>
        <fullName evidence="2">Putative stage IV sporulation protein YqfD</fullName>
    </submittedName>
</protein>
<dbReference type="EMBL" id="VWXL01000046">
    <property type="protein sequence ID" value="MVB10610.1"/>
    <property type="molecule type" value="Genomic_DNA"/>
</dbReference>
<keyword evidence="1" id="KW-1133">Transmembrane helix</keyword>
<dbReference type="InterPro" id="IPR010690">
    <property type="entry name" value="YqfD"/>
</dbReference>
<evidence type="ECO:0000313" key="3">
    <source>
        <dbReference type="Proteomes" id="UP000469440"/>
    </source>
</evidence>
<dbReference type="RefSeq" id="WP_066647851.1">
    <property type="nucleotide sequence ID" value="NZ_VWXL01000046.1"/>
</dbReference>
<dbReference type="PIRSF" id="PIRSF029895">
    <property type="entry name" value="SpoIV"/>
    <property type="match status" value="1"/>
</dbReference>
<name>A0A6N8HYK4_9FIRM</name>
<sequence>MFSLQITRWILGYVRFSVIGGSPERFFSYCARSGIILWNISSRSDSGACVSAGLYRNLRFMARKAGCRLRVRERRGVPFLLRRTRTHRGIVFGTAAFTVILILLSLHVWCIDVTGNTTLDSRAVLSALTENGLYPGARISDVDTKRIEQKLILMFPKIRWMTINTQGCTMQVCIQEKTERPEIEQESGVCNVKAASTGQIVAIRIFSGTAQVKKGDAVVEGQLLVSGVVEDEFGGSTFVHAKAEIIAETSRSCEFRIPLRRSVRQSTGFTAVRRSLRLFGANIPLTLTGKPKGDCDVSGTQTDVRLFGTLLPVSLYEEDWTGMRTVPVTVTRQQAVAEAKKDLAEYEKNLPQGTKILSSSASDRTEKETLIYSVTLKCEENIAKESEILIKS</sequence>